<accession>A0AAV7KGC6</accession>
<comment type="caution">
    <text evidence="1">The sequence shown here is derived from an EMBL/GenBank/DDBJ whole genome shotgun (WGS) entry which is preliminary data.</text>
</comment>
<proteinExistence type="predicted"/>
<protein>
    <submittedName>
        <fullName evidence="1">Uncharacterized protein</fullName>
    </submittedName>
</protein>
<keyword evidence="2" id="KW-1185">Reference proteome</keyword>
<name>A0AAV7KGC6_9METZ</name>
<dbReference type="AlphaFoldDB" id="A0AAV7KGC6"/>
<sequence length="96" mass="11396">MTNESARETLSKTIERFQTNTKEPVGVVHTWRNKLSALGNDNSRNYVEQSMEQIWPTLAFVRRRKEEIQIPERDEDMINLMECTPRQNVLVRYRGN</sequence>
<dbReference type="EMBL" id="JAKMXF010000044">
    <property type="protein sequence ID" value="KAI6659940.1"/>
    <property type="molecule type" value="Genomic_DNA"/>
</dbReference>
<reference evidence="1 2" key="1">
    <citation type="journal article" date="2023" name="BMC Biol.">
        <title>The compact genome of the sponge Oopsacas minuta (Hexactinellida) is lacking key metazoan core genes.</title>
        <authorList>
            <person name="Santini S."/>
            <person name="Schenkelaars Q."/>
            <person name="Jourda C."/>
            <person name="Duchesne M."/>
            <person name="Belahbib H."/>
            <person name="Rocher C."/>
            <person name="Selva M."/>
            <person name="Riesgo A."/>
            <person name="Vervoort M."/>
            <person name="Leys S.P."/>
            <person name="Kodjabachian L."/>
            <person name="Le Bivic A."/>
            <person name="Borchiellini C."/>
            <person name="Claverie J.M."/>
            <person name="Renard E."/>
        </authorList>
    </citation>
    <scope>NUCLEOTIDE SEQUENCE [LARGE SCALE GENOMIC DNA]</scope>
    <source>
        <strain evidence="1">SPO-2</strain>
    </source>
</reference>
<organism evidence="1 2">
    <name type="scientific">Oopsacas minuta</name>
    <dbReference type="NCBI Taxonomy" id="111878"/>
    <lineage>
        <taxon>Eukaryota</taxon>
        <taxon>Metazoa</taxon>
        <taxon>Porifera</taxon>
        <taxon>Hexactinellida</taxon>
        <taxon>Hexasterophora</taxon>
        <taxon>Lyssacinosida</taxon>
        <taxon>Leucopsacidae</taxon>
        <taxon>Oopsacas</taxon>
    </lineage>
</organism>
<evidence type="ECO:0000313" key="1">
    <source>
        <dbReference type="EMBL" id="KAI6659940.1"/>
    </source>
</evidence>
<evidence type="ECO:0000313" key="2">
    <source>
        <dbReference type="Proteomes" id="UP001165289"/>
    </source>
</evidence>
<dbReference type="Proteomes" id="UP001165289">
    <property type="component" value="Unassembled WGS sequence"/>
</dbReference>
<gene>
    <name evidence="1" type="ORF">LOD99_14280</name>
</gene>